<feature type="compositionally biased region" description="Low complexity" evidence="1">
    <location>
        <begin position="32"/>
        <end position="48"/>
    </location>
</feature>
<gene>
    <name evidence="2" type="ORF">UFOPK3662_00104</name>
</gene>
<proteinExistence type="predicted"/>
<evidence type="ECO:0000313" key="2">
    <source>
        <dbReference type="EMBL" id="CAB4912851.1"/>
    </source>
</evidence>
<name>A0A6J7GWH4_9ZZZZ</name>
<reference evidence="2" key="1">
    <citation type="submission" date="2020-05" db="EMBL/GenBank/DDBJ databases">
        <authorList>
            <person name="Chiriac C."/>
            <person name="Salcher M."/>
            <person name="Ghai R."/>
            <person name="Kavagutti S V."/>
        </authorList>
    </citation>
    <scope>NUCLEOTIDE SEQUENCE</scope>
</reference>
<sequence length="48" mass="4729">MSRILLVPVAVLLAAGGVVLGPGEQAPAQPATTVVSTTVDSGVQSTNR</sequence>
<feature type="region of interest" description="Disordered" evidence="1">
    <location>
        <begin position="26"/>
        <end position="48"/>
    </location>
</feature>
<protein>
    <submittedName>
        <fullName evidence="2">Unannotated protein</fullName>
    </submittedName>
</protein>
<evidence type="ECO:0000256" key="1">
    <source>
        <dbReference type="SAM" id="MobiDB-lite"/>
    </source>
</evidence>
<accession>A0A6J7GWH4</accession>
<dbReference type="AlphaFoldDB" id="A0A6J7GWH4"/>
<organism evidence="2">
    <name type="scientific">freshwater metagenome</name>
    <dbReference type="NCBI Taxonomy" id="449393"/>
    <lineage>
        <taxon>unclassified sequences</taxon>
        <taxon>metagenomes</taxon>
        <taxon>ecological metagenomes</taxon>
    </lineage>
</organism>
<dbReference type="EMBL" id="CAFBMW010000001">
    <property type="protein sequence ID" value="CAB4912851.1"/>
    <property type="molecule type" value="Genomic_DNA"/>
</dbReference>